<gene>
    <name evidence="10" type="ORF">BaRGS_00011618</name>
</gene>
<keyword evidence="11" id="KW-1185">Reference proteome</keyword>
<evidence type="ECO:0000259" key="9">
    <source>
        <dbReference type="PROSITE" id="PS50835"/>
    </source>
</evidence>
<dbReference type="SMART" id="SM00181">
    <property type="entry name" value="EGF"/>
    <property type="match status" value="1"/>
</dbReference>
<evidence type="ECO:0008006" key="12">
    <source>
        <dbReference type="Google" id="ProtNLM"/>
    </source>
</evidence>
<evidence type="ECO:0000256" key="5">
    <source>
        <dbReference type="ARBA" id="ARBA00023180"/>
    </source>
</evidence>
<dbReference type="PROSITE" id="PS00022">
    <property type="entry name" value="EGF_1"/>
    <property type="match status" value="1"/>
</dbReference>
<evidence type="ECO:0000259" key="8">
    <source>
        <dbReference type="PROSITE" id="PS50026"/>
    </source>
</evidence>
<dbReference type="PROSITE" id="PS01186">
    <property type="entry name" value="EGF_2"/>
    <property type="match status" value="1"/>
</dbReference>
<dbReference type="CDD" id="cd00054">
    <property type="entry name" value="EGF_CA"/>
    <property type="match status" value="1"/>
</dbReference>
<dbReference type="SMART" id="SM00179">
    <property type="entry name" value="EGF_CA"/>
    <property type="match status" value="1"/>
</dbReference>
<dbReference type="InterPro" id="IPR036179">
    <property type="entry name" value="Ig-like_dom_sf"/>
</dbReference>
<evidence type="ECO:0000256" key="2">
    <source>
        <dbReference type="ARBA" id="ARBA00022729"/>
    </source>
</evidence>
<accession>A0ABD0LCV5</accession>
<feature type="transmembrane region" description="Helical" evidence="7">
    <location>
        <begin position="513"/>
        <end position="534"/>
    </location>
</feature>
<dbReference type="SUPFAM" id="SSF48726">
    <property type="entry name" value="Immunoglobulin"/>
    <property type="match status" value="1"/>
</dbReference>
<proteinExistence type="predicted"/>
<evidence type="ECO:0000313" key="11">
    <source>
        <dbReference type="Proteomes" id="UP001519460"/>
    </source>
</evidence>
<dbReference type="SUPFAM" id="SSF57196">
    <property type="entry name" value="EGF/Laminin"/>
    <property type="match status" value="1"/>
</dbReference>
<dbReference type="Pfam" id="PF00008">
    <property type="entry name" value="EGF"/>
    <property type="match status" value="1"/>
</dbReference>
<evidence type="ECO:0000256" key="6">
    <source>
        <dbReference type="PROSITE-ProRule" id="PRU00076"/>
    </source>
</evidence>
<dbReference type="InterPro" id="IPR007110">
    <property type="entry name" value="Ig-like_dom"/>
</dbReference>
<dbReference type="Proteomes" id="UP001519460">
    <property type="component" value="Unassembled WGS sequence"/>
</dbReference>
<feature type="domain" description="EGF-like" evidence="8">
    <location>
        <begin position="232"/>
        <end position="268"/>
    </location>
</feature>
<dbReference type="FunFam" id="2.10.25.10:FF:000109">
    <property type="entry name" value="Notch homolog 4, [Drosophila]"/>
    <property type="match status" value="1"/>
</dbReference>
<evidence type="ECO:0000256" key="1">
    <source>
        <dbReference type="ARBA" id="ARBA00022536"/>
    </source>
</evidence>
<dbReference type="EMBL" id="JACVVK020000061">
    <property type="protein sequence ID" value="KAK7497088.1"/>
    <property type="molecule type" value="Genomic_DNA"/>
</dbReference>
<feature type="non-terminal residue" evidence="10">
    <location>
        <position position="1"/>
    </location>
</feature>
<dbReference type="PANTHER" id="PTHR12916">
    <property type="entry name" value="CYTOCHROME C OXIDASE POLYPEPTIDE VIC-2"/>
    <property type="match status" value="1"/>
</dbReference>
<dbReference type="InterPro" id="IPR000742">
    <property type="entry name" value="EGF"/>
</dbReference>
<evidence type="ECO:0000313" key="10">
    <source>
        <dbReference type="EMBL" id="KAK7497088.1"/>
    </source>
</evidence>
<dbReference type="PANTHER" id="PTHR12916:SF4">
    <property type="entry name" value="UNINFLATABLE, ISOFORM C"/>
    <property type="match status" value="1"/>
</dbReference>
<comment type="caution">
    <text evidence="10">The sequence shown here is derived from an EMBL/GenBank/DDBJ whole genome shotgun (WGS) entry which is preliminary data.</text>
</comment>
<name>A0ABD0LCV5_9CAEN</name>
<dbReference type="InterPro" id="IPR000152">
    <property type="entry name" value="EGF-type_Asp/Asn_hydroxyl_site"/>
</dbReference>
<dbReference type="Gene3D" id="2.10.25.10">
    <property type="entry name" value="Laminin"/>
    <property type="match status" value="1"/>
</dbReference>
<evidence type="ECO:0000256" key="4">
    <source>
        <dbReference type="ARBA" id="ARBA00023157"/>
    </source>
</evidence>
<keyword evidence="3" id="KW-0677">Repeat</keyword>
<reference evidence="10 11" key="1">
    <citation type="journal article" date="2023" name="Sci. Data">
        <title>Genome assembly of the Korean intertidal mud-creeper Batillaria attramentaria.</title>
        <authorList>
            <person name="Patra A.K."/>
            <person name="Ho P.T."/>
            <person name="Jun S."/>
            <person name="Lee S.J."/>
            <person name="Kim Y."/>
            <person name="Won Y.J."/>
        </authorList>
    </citation>
    <scope>NUCLEOTIDE SEQUENCE [LARGE SCALE GENOMIC DNA]</scope>
    <source>
        <strain evidence="10">Wonlab-2016</strain>
    </source>
</reference>
<keyword evidence="7" id="KW-0812">Transmembrane</keyword>
<comment type="caution">
    <text evidence="6">Lacks conserved residue(s) required for the propagation of feature annotation.</text>
</comment>
<feature type="disulfide bond" evidence="6">
    <location>
        <begin position="258"/>
        <end position="267"/>
    </location>
</feature>
<dbReference type="PROSITE" id="PS00010">
    <property type="entry name" value="ASX_HYDROXYL"/>
    <property type="match status" value="1"/>
</dbReference>
<keyword evidence="5" id="KW-0325">Glycoprotein</keyword>
<sequence length="556" mass="60837">NAEEVTRDALNLTTTPSTLSTTRKTGSHTTQCKTAEAEKPVLTTVPASTSQALGSALLLICSASLGPLDLATEIKWYWEFQGPDLKWTAQFSGAEKTDRQSVKDGCSNTGISILLMNVSLNDKAPSSSEKVYLSTISPARRDLVFSKQTLTCEVTVDSLVHLPALFWTRVPGDGSELDEAVLPTRNVSGGQFLFASTVSFPVVPAADKIYFVCIASYDGMEVAAAYKVSVDQNDACGSAPCQNKARCVDTYVGFECICPSGFEGTYCEYDIRVRIDFEPWPATTLTAEATVSVLCCPPPSLHRDDLHGLTVQRRLKNEPVSNLTTLAELTISDDRVEVNKVAEIPSSSVSTDELNDCLIYTLWSASCEDEGLYICTADFGGSGIKGAERRNVSRNAALTIEMLPSPVNITLLQPATKQFKDGAPVWQWEIQYYGTSAWLPYRPVTNIQTDEAFPVDGCRQRQESTLTRVFRYPEDQGTQLRCYVFQKGARDVRFTGMFTMENVSLGAFTFTPIVIWVWTYAVLAVVLGALGLALNARFAGSASKKTSTRVRTDEDI</sequence>
<keyword evidence="7" id="KW-0472">Membrane</keyword>
<dbReference type="AlphaFoldDB" id="A0ABD0LCV5"/>
<feature type="domain" description="Ig-like" evidence="9">
    <location>
        <begin position="40"/>
        <end position="155"/>
    </location>
</feature>
<keyword evidence="4 6" id="KW-1015">Disulfide bond</keyword>
<keyword evidence="2" id="KW-0732">Signal</keyword>
<dbReference type="PROSITE" id="PS50835">
    <property type="entry name" value="IG_LIKE"/>
    <property type="match status" value="1"/>
</dbReference>
<protein>
    <recommendedName>
        <fullName evidence="12">EGF-like domain-containing protein</fullName>
    </recommendedName>
</protein>
<dbReference type="InterPro" id="IPR001881">
    <property type="entry name" value="EGF-like_Ca-bd_dom"/>
</dbReference>
<evidence type="ECO:0000256" key="7">
    <source>
        <dbReference type="SAM" id="Phobius"/>
    </source>
</evidence>
<evidence type="ECO:0000256" key="3">
    <source>
        <dbReference type="ARBA" id="ARBA00022737"/>
    </source>
</evidence>
<dbReference type="PROSITE" id="PS50026">
    <property type="entry name" value="EGF_3"/>
    <property type="match status" value="1"/>
</dbReference>
<keyword evidence="7" id="KW-1133">Transmembrane helix</keyword>
<organism evidence="10 11">
    <name type="scientific">Batillaria attramentaria</name>
    <dbReference type="NCBI Taxonomy" id="370345"/>
    <lineage>
        <taxon>Eukaryota</taxon>
        <taxon>Metazoa</taxon>
        <taxon>Spiralia</taxon>
        <taxon>Lophotrochozoa</taxon>
        <taxon>Mollusca</taxon>
        <taxon>Gastropoda</taxon>
        <taxon>Caenogastropoda</taxon>
        <taxon>Sorbeoconcha</taxon>
        <taxon>Cerithioidea</taxon>
        <taxon>Batillariidae</taxon>
        <taxon>Batillaria</taxon>
    </lineage>
</organism>
<keyword evidence="1 6" id="KW-0245">EGF-like domain</keyword>